<gene>
    <name evidence="1" type="ORF">S12H4_62123</name>
</gene>
<dbReference type="EMBL" id="BARW01041519">
    <property type="protein sequence ID" value="GAJ16712.1"/>
    <property type="molecule type" value="Genomic_DNA"/>
</dbReference>
<protein>
    <submittedName>
        <fullName evidence="1">Uncharacterized protein</fullName>
    </submittedName>
</protein>
<accession>X1VFF5</accession>
<proteinExistence type="predicted"/>
<name>X1VFF5_9ZZZZ</name>
<feature type="non-terminal residue" evidence="1">
    <location>
        <position position="1"/>
    </location>
</feature>
<organism evidence="1">
    <name type="scientific">marine sediment metagenome</name>
    <dbReference type="NCBI Taxonomy" id="412755"/>
    <lineage>
        <taxon>unclassified sequences</taxon>
        <taxon>metagenomes</taxon>
        <taxon>ecological metagenomes</taxon>
    </lineage>
</organism>
<comment type="caution">
    <text evidence="1">The sequence shown here is derived from an EMBL/GenBank/DDBJ whole genome shotgun (WGS) entry which is preliminary data.</text>
</comment>
<dbReference type="AlphaFoldDB" id="X1VFF5"/>
<reference evidence="1" key="1">
    <citation type="journal article" date="2014" name="Front. Microbiol.">
        <title>High frequency of phylogenetically diverse reductive dehalogenase-homologous genes in deep subseafloor sedimentary metagenomes.</title>
        <authorList>
            <person name="Kawai M."/>
            <person name="Futagami T."/>
            <person name="Toyoda A."/>
            <person name="Takaki Y."/>
            <person name="Nishi S."/>
            <person name="Hori S."/>
            <person name="Arai W."/>
            <person name="Tsubouchi T."/>
            <person name="Morono Y."/>
            <person name="Uchiyama I."/>
            <person name="Ito T."/>
            <person name="Fujiyama A."/>
            <person name="Inagaki F."/>
            <person name="Takami H."/>
        </authorList>
    </citation>
    <scope>NUCLEOTIDE SEQUENCE</scope>
    <source>
        <strain evidence="1">Expedition CK06-06</strain>
    </source>
</reference>
<evidence type="ECO:0000313" key="1">
    <source>
        <dbReference type="EMBL" id="GAJ16712.1"/>
    </source>
</evidence>
<sequence>NATVDKSDVFESFVPEDTDQFDEEDLKEITKAMACLLKLEFNSS</sequence>